<organism evidence="2 3">
    <name type="scientific">Geobacter argillaceus</name>
    <dbReference type="NCBI Taxonomy" id="345631"/>
    <lineage>
        <taxon>Bacteria</taxon>
        <taxon>Pseudomonadati</taxon>
        <taxon>Thermodesulfobacteriota</taxon>
        <taxon>Desulfuromonadia</taxon>
        <taxon>Geobacterales</taxon>
        <taxon>Geobacteraceae</taxon>
        <taxon>Geobacter</taxon>
    </lineage>
</organism>
<keyword evidence="3" id="KW-1185">Reference proteome</keyword>
<name>A0A562VJT9_9BACT</name>
<evidence type="ECO:0000256" key="1">
    <source>
        <dbReference type="SAM" id="SignalP"/>
    </source>
</evidence>
<feature type="chain" id="PRO_5022100129" description="Glycine zipper 2TM domain-containing protein" evidence="1">
    <location>
        <begin position="24"/>
        <end position="157"/>
    </location>
</feature>
<feature type="signal peptide" evidence="1">
    <location>
        <begin position="1"/>
        <end position="23"/>
    </location>
</feature>
<reference evidence="2 3" key="1">
    <citation type="submission" date="2019-07" db="EMBL/GenBank/DDBJ databases">
        <title>Genomic Encyclopedia of Archaeal and Bacterial Type Strains, Phase II (KMG-II): from individual species to whole genera.</title>
        <authorList>
            <person name="Goeker M."/>
        </authorList>
    </citation>
    <scope>NUCLEOTIDE SEQUENCE [LARGE SCALE GENOMIC DNA]</scope>
    <source>
        <strain evidence="2 3">ATCC BAA-1139</strain>
    </source>
</reference>
<dbReference type="EMBL" id="VLLN01000018">
    <property type="protein sequence ID" value="TWJ18071.1"/>
    <property type="molecule type" value="Genomic_DNA"/>
</dbReference>
<evidence type="ECO:0008006" key="4">
    <source>
        <dbReference type="Google" id="ProtNLM"/>
    </source>
</evidence>
<proteinExistence type="predicted"/>
<dbReference type="AlphaFoldDB" id="A0A562VJT9"/>
<gene>
    <name evidence="2" type="ORF">JN12_02832</name>
</gene>
<keyword evidence="1" id="KW-0732">Signal</keyword>
<comment type="caution">
    <text evidence="2">The sequence shown here is derived from an EMBL/GenBank/DDBJ whole genome shotgun (WGS) entry which is preliminary data.</text>
</comment>
<evidence type="ECO:0000313" key="3">
    <source>
        <dbReference type="Proteomes" id="UP000319449"/>
    </source>
</evidence>
<protein>
    <recommendedName>
        <fullName evidence="4">Glycine zipper 2TM domain-containing protein</fullName>
    </recommendedName>
</protein>
<sequence>MKTLLCRFLFVALVLPQLTGCMAHQQPGSTAGAAMGGIAGVILDQRNPWRGGIIGATLGAIAGATIADISDQAAREAAYAQRPVEYRTDNHRAYYYAEPLGYDQERHCRKVREKVYVDGRLYKKRTIVICDQGQYERPNYRYERRYDRYEREDDDDD</sequence>
<accession>A0A562VJT9</accession>
<evidence type="ECO:0000313" key="2">
    <source>
        <dbReference type="EMBL" id="TWJ18071.1"/>
    </source>
</evidence>
<dbReference type="Proteomes" id="UP000319449">
    <property type="component" value="Unassembled WGS sequence"/>
</dbReference>
<dbReference type="RefSeq" id="WP_211360545.1">
    <property type="nucleotide sequence ID" value="NZ_VLLN01000018.1"/>
</dbReference>